<keyword evidence="5 8" id="KW-1133">Transmembrane helix</keyword>
<comment type="subcellular location">
    <subcellularLocation>
        <location evidence="1">Membrane</location>
        <topology evidence="1">Multi-pass membrane protein</topology>
    </subcellularLocation>
</comment>
<evidence type="ECO:0000256" key="2">
    <source>
        <dbReference type="ARBA" id="ARBA00022676"/>
    </source>
</evidence>
<sequence length="582" mass="63747">MLAPDPPWPDQGAPPAPARRHGTRGEIDPTRMPPDPRLVRGFGALRALRLGVLPWRRIGGRVVILCSAPPSAEAVAQCEAAGFGPLRFASCGAPALRAALLPQLEPILLICSEARLPLVFSCRGAGRRALWLVALALIWSAGLATALAPGVALALLCGLCVVTLSINAALKLAALLTMLRPPASSPALDAQSADRLPVVSLLVPLLREGRMVAPCLARLDRLDYPRDRLDLCLIVEEGDDETREALARTSLPDWAQVVVVPRGRVQTKPRALNYALFFTRGSLIGIYDAEDAPAPDQLMRVVSRFAACGPKTACLQGVLDYYNARSNWIARCFTLEYASWFRVMLPGLQRLGLVVPLGGTTLFLRRHAIEAVGGWDAYNVTEDADLGVRLARHGYRTELIDSVTLEEANARAWPWIKQRSRWLKGYAMSWGVAMHDPARLWRELGAWRFFGVQVLFLGTLAQFALAPLLWSFWLFPFGLHPIEPLLPEGSLGALVFVFLGTEAITYGVAALAAHRAGHARLALWAPALQIYFPLATVAMWRAIWQLLRCPFHWDKTRHGIFAPTRMPLSAPPPPSRHRASAG</sequence>
<evidence type="ECO:0000256" key="5">
    <source>
        <dbReference type="ARBA" id="ARBA00022989"/>
    </source>
</evidence>
<accession>A0A9X2FPC7</accession>
<dbReference type="EC" id="2.4.-.-" evidence="9"/>
<dbReference type="Gene3D" id="3.90.550.10">
    <property type="entry name" value="Spore Coat Polysaccharide Biosynthesis Protein SpsA, Chain A"/>
    <property type="match status" value="1"/>
</dbReference>
<dbReference type="InterPro" id="IPR029044">
    <property type="entry name" value="Nucleotide-diphossugar_trans"/>
</dbReference>
<evidence type="ECO:0000256" key="1">
    <source>
        <dbReference type="ARBA" id="ARBA00004141"/>
    </source>
</evidence>
<dbReference type="GO" id="GO:0016020">
    <property type="term" value="C:membrane"/>
    <property type="evidence" value="ECO:0007669"/>
    <property type="project" value="UniProtKB-SubCell"/>
</dbReference>
<dbReference type="GO" id="GO:0016757">
    <property type="term" value="F:glycosyltransferase activity"/>
    <property type="evidence" value="ECO:0007669"/>
    <property type="project" value="UniProtKB-KW"/>
</dbReference>
<feature type="compositionally biased region" description="Pro residues" evidence="7">
    <location>
        <begin position="1"/>
        <end position="17"/>
    </location>
</feature>
<keyword evidence="6 8" id="KW-0472">Membrane</keyword>
<protein>
    <submittedName>
        <fullName evidence="9">Glycosyltransferase</fullName>
        <ecNumber evidence="9">2.4.-.-</ecNumber>
    </submittedName>
</protein>
<gene>
    <name evidence="9" type="ORF">NHG85_10155</name>
</gene>
<evidence type="ECO:0000313" key="10">
    <source>
        <dbReference type="Proteomes" id="UP001139477"/>
    </source>
</evidence>
<dbReference type="InterPro" id="IPR050321">
    <property type="entry name" value="Glycosyltr_2/OpgH_subfam"/>
</dbReference>
<evidence type="ECO:0000256" key="6">
    <source>
        <dbReference type="ARBA" id="ARBA00023136"/>
    </source>
</evidence>
<dbReference type="AlphaFoldDB" id="A0A9X2FPC7"/>
<keyword evidence="10" id="KW-1185">Reference proteome</keyword>
<dbReference type="Proteomes" id="UP001139477">
    <property type="component" value="Unassembled WGS sequence"/>
</dbReference>
<organism evidence="9 10">
    <name type="scientific">Limimaricola litoreus</name>
    <dbReference type="NCBI Taxonomy" id="2955316"/>
    <lineage>
        <taxon>Bacteria</taxon>
        <taxon>Pseudomonadati</taxon>
        <taxon>Pseudomonadota</taxon>
        <taxon>Alphaproteobacteria</taxon>
        <taxon>Rhodobacterales</taxon>
        <taxon>Paracoccaceae</taxon>
        <taxon>Limimaricola</taxon>
    </lineage>
</organism>
<keyword evidence="3 9" id="KW-0808">Transferase</keyword>
<name>A0A9X2FPC7_9RHOB</name>
<proteinExistence type="predicted"/>
<evidence type="ECO:0000256" key="3">
    <source>
        <dbReference type="ARBA" id="ARBA00022679"/>
    </source>
</evidence>
<evidence type="ECO:0000256" key="4">
    <source>
        <dbReference type="ARBA" id="ARBA00022692"/>
    </source>
</evidence>
<evidence type="ECO:0000256" key="7">
    <source>
        <dbReference type="SAM" id="MobiDB-lite"/>
    </source>
</evidence>
<feature type="transmembrane region" description="Helical" evidence="8">
    <location>
        <begin position="153"/>
        <end position="176"/>
    </location>
</feature>
<dbReference type="EMBL" id="JAMYXC010000154">
    <property type="protein sequence ID" value="MCP1168881.1"/>
    <property type="molecule type" value="Genomic_DNA"/>
</dbReference>
<keyword evidence="2 9" id="KW-0328">Glycosyltransferase</keyword>
<dbReference type="SUPFAM" id="SSF53448">
    <property type="entry name" value="Nucleotide-diphospho-sugar transferases"/>
    <property type="match status" value="1"/>
</dbReference>
<feature type="region of interest" description="Disordered" evidence="7">
    <location>
        <begin position="1"/>
        <end position="35"/>
    </location>
</feature>
<feature type="transmembrane region" description="Helical" evidence="8">
    <location>
        <begin position="449"/>
        <end position="473"/>
    </location>
</feature>
<feature type="transmembrane region" description="Helical" evidence="8">
    <location>
        <begin position="521"/>
        <end position="543"/>
    </location>
</feature>
<comment type="caution">
    <text evidence="9">The sequence shown here is derived from an EMBL/GenBank/DDBJ whole genome shotgun (WGS) entry which is preliminary data.</text>
</comment>
<keyword evidence="4 8" id="KW-0812">Transmembrane</keyword>
<dbReference type="RefSeq" id="WP_253332056.1">
    <property type="nucleotide sequence ID" value="NZ_JAMYXC010000154.1"/>
</dbReference>
<feature type="transmembrane region" description="Helical" evidence="8">
    <location>
        <begin position="129"/>
        <end position="147"/>
    </location>
</feature>
<evidence type="ECO:0000313" key="9">
    <source>
        <dbReference type="EMBL" id="MCP1168881.1"/>
    </source>
</evidence>
<feature type="transmembrane region" description="Helical" evidence="8">
    <location>
        <begin position="493"/>
        <end position="514"/>
    </location>
</feature>
<evidence type="ECO:0000256" key="8">
    <source>
        <dbReference type="SAM" id="Phobius"/>
    </source>
</evidence>
<dbReference type="PANTHER" id="PTHR43867:SF2">
    <property type="entry name" value="CELLULOSE SYNTHASE CATALYTIC SUBUNIT A [UDP-FORMING]"/>
    <property type="match status" value="1"/>
</dbReference>
<dbReference type="Pfam" id="PF13641">
    <property type="entry name" value="Glyco_tranf_2_3"/>
    <property type="match status" value="1"/>
</dbReference>
<reference evidence="9" key="1">
    <citation type="submission" date="2022-06" db="EMBL/GenBank/DDBJ databases">
        <title>Limimaricola sediminis sp. nov., isolated from an intertidal sediment.</title>
        <authorList>
            <person name="Shao X."/>
        </authorList>
    </citation>
    <scope>NUCLEOTIDE SEQUENCE</scope>
    <source>
        <strain evidence="9">ASW11-118</strain>
    </source>
</reference>
<dbReference type="PANTHER" id="PTHR43867">
    <property type="entry name" value="CELLULOSE SYNTHASE CATALYTIC SUBUNIT A [UDP-FORMING]"/>
    <property type="match status" value="1"/>
</dbReference>